<comment type="function">
    <text evidence="5">Involved in the third step of the chorismate pathway, which leads to the biosynthesis of aromatic amino acids. Catalyzes the cis-dehydration of 3-dehydroquinate (DHQ) and introduces the first double bond of the aromatic ring to yield 3-dehydroshikimate.</text>
</comment>
<reference evidence="6 7" key="1">
    <citation type="submission" date="2017-05" db="EMBL/GenBank/DDBJ databases">
        <title>Vagococcus spp. assemblies.</title>
        <authorList>
            <person name="Gulvik C.A."/>
        </authorList>
    </citation>
    <scope>NUCLEOTIDE SEQUENCE [LARGE SCALE GENOMIC DNA]</scope>
    <source>
        <strain evidence="6 7">CCUG 51432</strain>
    </source>
</reference>
<dbReference type="SUPFAM" id="SSF51569">
    <property type="entry name" value="Aldolase"/>
    <property type="match status" value="1"/>
</dbReference>
<organism evidence="6 7">
    <name type="scientific">Vagococcus elongatus</name>
    <dbReference type="NCBI Taxonomy" id="180344"/>
    <lineage>
        <taxon>Bacteria</taxon>
        <taxon>Bacillati</taxon>
        <taxon>Bacillota</taxon>
        <taxon>Bacilli</taxon>
        <taxon>Lactobacillales</taxon>
        <taxon>Enterococcaceae</taxon>
        <taxon>Vagococcus</taxon>
    </lineage>
</organism>
<keyword evidence="5" id="KW-0028">Amino-acid biosynthesis</keyword>
<dbReference type="AlphaFoldDB" id="A0A430APE8"/>
<dbReference type="FunFam" id="3.20.20.70:FF:000047">
    <property type="entry name" value="3-dehydroquinate dehydratase"/>
    <property type="match status" value="1"/>
</dbReference>
<evidence type="ECO:0000256" key="4">
    <source>
        <dbReference type="ARBA" id="ARBA00023270"/>
    </source>
</evidence>
<evidence type="ECO:0000256" key="3">
    <source>
        <dbReference type="ARBA" id="ARBA00023239"/>
    </source>
</evidence>
<dbReference type="EMBL" id="NGKA01000018">
    <property type="protein sequence ID" value="RSU09853.1"/>
    <property type="molecule type" value="Genomic_DNA"/>
</dbReference>
<dbReference type="GO" id="GO:0003855">
    <property type="term" value="F:3-dehydroquinate dehydratase activity"/>
    <property type="evidence" value="ECO:0007669"/>
    <property type="project" value="UniProtKB-UniRule"/>
</dbReference>
<dbReference type="Proteomes" id="UP000287605">
    <property type="component" value="Unassembled WGS sequence"/>
</dbReference>
<keyword evidence="7" id="KW-1185">Reference proteome</keyword>
<dbReference type="HAMAP" id="MF_00214">
    <property type="entry name" value="AroD"/>
    <property type="match status" value="1"/>
</dbReference>
<evidence type="ECO:0000256" key="5">
    <source>
        <dbReference type="HAMAP-Rule" id="MF_00214"/>
    </source>
</evidence>
<dbReference type="InterPro" id="IPR001381">
    <property type="entry name" value="DHquinase_I"/>
</dbReference>
<dbReference type="InterPro" id="IPR013785">
    <property type="entry name" value="Aldolase_TIM"/>
</dbReference>
<evidence type="ECO:0000313" key="6">
    <source>
        <dbReference type="EMBL" id="RSU09853.1"/>
    </source>
</evidence>
<sequence>MRELLGLEQDGFEGKPLICVPIIGRTQESIYEQAQVAVESKADVIEWRADFFDDDLTPETLTAVLEKLREIIKDKPLLFTFRTAEEGGDKAVSLSDYEHLYHTVMETELADILDIQLMTVEDRSTLIQSAHEKEYLVLVSYHNFEETPEADDLLGIFARMKESQGDIFKIAVMPNDNFDVLRVLTVSEQAQAIYFQPLVCISMGDIGKVSRLIGHHFGSEMTFASLSGASAPGQIPVEELAHLITAID</sequence>
<accession>A0A430APE8</accession>
<feature type="binding site" evidence="5">
    <location>
        <position position="211"/>
    </location>
    <ligand>
        <name>3-dehydroquinate</name>
        <dbReference type="ChEBI" id="CHEBI:32364"/>
    </ligand>
</feature>
<keyword evidence="2 5" id="KW-0057">Aromatic amino acid biosynthesis</keyword>
<feature type="binding site" evidence="5">
    <location>
        <position position="82"/>
    </location>
    <ligand>
        <name>3-dehydroquinate</name>
        <dbReference type="ChEBI" id="CHEBI:32364"/>
    </ligand>
</feature>
<dbReference type="GO" id="GO:0009423">
    <property type="term" value="P:chorismate biosynthetic process"/>
    <property type="evidence" value="ECO:0007669"/>
    <property type="project" value="UniProtKB-UniRule"/>
</dbReference>
<dbReference type="InterPro" id="IPR050146">
    <property type="entry name" value="Type-I_3-dehydroquinase"/>
</dbReference>
<evidence type="ECO:0000313" key="7">
    <source>
        <dbReference type="Proteomes" id="UP000287605"/>
    </source>
</evidence>
<comment type="subunit">
    <text evidence="5">Homodimer.</text>
</comment>
<comment type="pathway">
    <text evidence="5">Metabolic intermediate biosynthesis; chorismate biosynthesis; chorismate from D-erythrose 4-phosphate and phosphoenolpyruvate: step 3/7.</text>
</comment>
<comment type="caution">
    <text evidence="5">Lacks conserved residue(s) required for the propagation of feature annotation.</text>
</comment>
<comment type="similarity">
    <text evidence="5">Belongs to the type-I 3-dehydroquinase family.</text>
</comment>
<name>A0A430APE8_9ENTE</name>
<dbReference type="NCBIfam" id="TIGR01093">
    <property type="entry name" value="aroD"/>
    <property type="match status" value="1"/>
</dbReference>
<dbReference type="GO" id="GO:0046279">
    <property type="term" value="P:3,4-dihydroxybenzoate biosynthetic process"/>
    <property type="evidence" value="ECO:0007669"/>
    <property type="project" value="TreeGrafter"/>
</dbReference>
<feature type="binding site" evidence="5">
    <location>
        <position position="234"/>
    </location>
    <ligand>
        <name>3-dehydroquinate</name>
        <dbReference type="ChEBI" id="CHEBI:32364"/>
    </ligand>
</feature>
<dbReference type="UniPathway" id="UPA00053">
    <property type="reaction ID" value="UER00086"/>
</dbReference>
<dbReference type="OrthoDB" id="9813659at2"/>
<feature type="active site" description="Proton donor/acceptor" evidence="5">
    <location>
        <position position="142"/>
    </location>
</feature>
<proteinExistence type="inferred from homology"/>
<dbReference type="Pfam" id="PF01487">
    <property type="entry name" value="DHquinase_I"/>
    <property type="match status" value="1"/>
</dbReference>
<gene>
    <name evidence="5" type="primary">aroD</name>
    <name evidence="6" type="ORF">CBF29_10810</name>
</gene>
<keyword evidence="4 5" id="KW-0704">Schiff base</keyword>
<feature type="binding site" evidence="5">
    <location>
        <begin position="46"/>
        <end position="48"/>
    </location>
    <ligand>
        <name>3-dehydroquinate</name>
        <dbReference type="ChEBI" id="CHEBI:32364"/>
    </ligand>
</feature>
<feature type="binding site" evidence="5">
    <location>
        <position position="230"/>
    </location>
    <ligand>
        <name>3-dehydroquinate</name>
        <dbReference type="ChEBI" id="CHEBI:32364"/>
    </ligand>
</feature>
<dbReference type="PANTHER" id="PTHR43699:SF1">
    <property type="entry name" value="3-DEHYDROQUINATE DEHYDRATASE"/>
    <property type="match status" value="1"/>
</dbReference>
<evidence type="ECO:0000256" key="1">
    <source>
        <dbReference type="ARBA" id="ARBA00001864"/>
    </source>
</evidence>
<dbReference type="GO" id="GO:0009073">
    <property type="term" value="P:aromatic amino acid family biosynthetic process"/>
    <property type="evidence" value="ECO:0007669"/>
    <property type="project" value="UniProtKB-KW"/>
</dbReference>
<comment type="caution">
    <text evidence="6">The sequence shown here is derived from an EMBL/GenBank/DDBJ whole genome shotgun (WGS) entry which is preliminary data.</text>
</comment>
<dbReference type="Gene3D" id="3.20.20.70">
    <property type="entry name" value="Aldolase class I"/>
    <property type="match status" value="1"/>
</dbReference>
<dbReference type="CDD" id="cd00502">
    <property type="entry name" value="DHQase_I"/>
    <property type="match status" value="1"/>
</dbReference>
<dbReference type="EC" id="4.2.1.10" evidence="5"/>
<dbReference type="GO" id="GO:0008652">
    <property type="term" value="P:amino acid biosynthetic process"/>
    <property type="evidence" value="ECO:0007669"/>
    <property type="project" value="UniProtKB-KW"/>
</dbReference>
<comment type="catalytic activity">
    <reaction evidence="1 5">
        <text>3-dehydroquinate = 3-dehydroshikimate + H2O</text>
        <dbReference type="Rhea" id="RHEA:21096"/>
        <dbReference type="ChEBI" id="CHEBI:15377"/>
        <dbReference type="ChEBI" id="CHEBI:16630"/>
        <dbReference type="ChEBI" id="CHEBI:32364"/>
        <dbReference type="EC" id="4.2.1.10"/>
    </reaction>
</comment>
<feature type="active site" description="Schiff-base intermediate with substrate" evidence="5">
    <location>
        <position position="169"/>
    </location>
</feature>
<evidence type="ECO:0000256" key="2">
    <source>
        <dbReference type="ARBA" id="ARBA00023141"/>
    </source>
</evidence>
<protein>
    <recommendedName>
        <fullName evidence="5">3-dehydroquinate dehydratase</fullName>
        <shortName evidence="5">3-dehydroquinase</shortName>
        <ecNumber evidence="5">4.2.1.10</ecNumber>
    </recommendedName>
    <alternativeName>
        <fullName evidence="5">Type I DHQase</fullName>
    </alternativeName>
    <alternativeName>
        <fullName evidence="5">Type I dehydroquinase</fullName>
        <shortName evidence="5">DHQ1</shortName>
    </alternativeName>
</protein>
<dbReference type="RefSeq" id="WP_126809742.1">
    <property type="nucleotide sequence ID" value="NZ_NGKA01000018.1"/>
</dbReference>
<dbReference type="PANTHER" id="PTHR43699">
    <property type="entry name" value="3-DEHYDROQUINATE DEHYDRATASE"/>
    <property type="match status" value="1"/>
</dbReference>
<keyword evidence="3 5" id="KW-0456">Lyase</keyword>